<dbReference type="GO" id="GO:0015628">
    <property type="term" value="P:protein secretion by the type II secretion system"/>
    <property type="evidence" value="ECO:0007669"/>
    <property type="project" value="UniProtKB-UniRule"/>
</dbReference>
<evidence type="ECO:0000313" key="11">
    <source>
        <dbReference type="Proteomes" id="UP000195667"/>
    </source>
</evidence>
<dbReference type="InterPro" id="IPR037257">
    <property type="entry name" value="T2SS_E_N_sf"/>
</dbReference>
<evidence type="ECO:0000256" key="5">
    <source>
        <dbReference type="ARBA" id="ARBA00022927"/>
    </source>
</evidence>
<evidence type="ECO:0000256" key="3">
    <source>
        <dbReference type="ARBA" id="ARBA00022741"/>
    </source>
</evidence>
<dbReference type="SMART" id="SM00382">
    <property type="entry name" value="AAA"/>
    <property type="match status" value="1"/>
</dbReference>
<evidence type="ECO:0000256" key="4">
    <source>
        <dbReference type="ARBA" id="ARBA00022840"/>
    </source>
</evidence>
<evidence type="ECO:0000256" key="7">
    <source>
        <dbReference type="ARBA" id="ARBA00034006"/>
    </source>
</evidence>
<dbReference type="Gene3D" id="3.30.450.90">
    <property type="match status" value="1"/>
</dbReference>
<keyword evidence="3 8" id="KW-0547">Nucleotide-binding</keyword>
<comment type="similarity">
    <text evidence="1 8">Belongs to the GSP E family.</text>
</comment>
<dbReference type="FunFam" id="3.40.50.300:FF:000398">
    <property type="entry name" value="Type IV pilus assembly ATPase PilB"/>
    <property type="match status" value="1"/>
</dbReference>
<dbReference type="InterPro" id="IPR003593">
    <property type="entry name" value="AAA+_ATPase"/>
</dbReference>
<dbReference type="InterPro" id="IPR001482">
    <property type="entry name" value="T2SS/T4SS_dom"/>
</dbReference>
<keyword evidence="5 8" id="KW-0653">Protein transport</keyword>
<gene>
    <name evidence="10" type="primary">xpsE</name>
    <name evidence="10" type="ORF">CRENPOLYSF1_770054</name>
</gene>
<keyword evidence="11" id="KW-1185">Reference proteome</keyword>
<dbReference type="GO" id="GO:0005524">
    <property type="term" value="F:ATP binding"/>
    <property type="evidence" value="ECO:0007669"/>
    <property type="project" value="UniProtKB-UniRule"/>
</dbReference>
<dbReference type="CDD" id="cd01129">
    <property type="entry name" value="PulE-GspE-like"/>
    <property type="match status" value="1"/>
</dbReference>
<keyword evidence="6" id="KW-1278">Translocase</keyword>
<dbReference type="InterPro" id="IPR007831">
    <property type="entry name" value="T2SS_GspE_N"/>
</dbReference>
<feature type="domain" description="Bacterial type II secretion system protein E" evidence="9">
    <location>
        <begin position="377"/>
        <end position="391"/>
    </location>
</feature>
<keyword evidence="4 8" id="KW-0067">ATP-binding</keyword>
<dbReference type="Pfam" id="PF00437">
    <property type="entry name" value="T2SSE"/>
    <property type="match status" value="1"/>
</dbReference>
<dbReference type="GO" id="GO:0016887">
    <property type="term" value="F:ATP hydrolysis activity"/>
    <property type="evidence" value="ECO:0007669"/>
    <property type="project" value="TreeGrafter"/>
</dbReference>
<dbReference type="PANTHER" id="PTHR30258">
    <property type="entry name" value="TYPE II SECRETION SYSTEM PROTEIN GSPE-RELATED"/>
    <property type="match status" value="1"/>
</dbReference>
<dbReference type="EMBL" id="FUKI01000156">
    <property type="protein sequence ID" value="SJM95744.1"/>
    <property type="molecule type" value="Genomic_DNA"/>
</dbReference>
<name>A0A1R4HHP1_9GAMM</name>
<dbReference type="RefSeq" id="WP_087144918.1">
    <property type="nucleotide sequence ID" value="NZ_FUKI01000156.1"/>
</dbReference>
<dbReference type="FunFam" id="3.30.450.90:FF:000001">
    <property type="entry name" value="Type II secretion system ATPase GspE"/>
    <property type="match status" value="1"/>
</dbReference>
<reference evidence="11" key="1">
    <citation type="submission" date="2017-02" db="EMBL/GenBank/DDBJ databases">
        <authorList>
            <person name="Daims H."/>
        </authorList>
    </citation>
    <scope>NUCLEOTIDE SEQUENCE [LARGE SCALE GENOMIC DNA]</scope>
</reference>
<dbReference type="InterPro" id="IPR027417">
    <property type="entry name" value="P-loop_NTPase"/>
</dbReference>
<dbReference type="Gene3D" id="1.10.40.70">
    <property type="match status" value="1"/>
</dbReference>
<dbReference type="GO" id="GO:0008564">
    <property type="term" value="F:protein-exporting ATPase activity"/>
    <property type="evidence" value="ECO:0007669"/>
    <property type="project" value="UniProtKB-EC"/>
</dbReference>
<dbReference type="GO" id="GO:0005886">
    <property type="term" value="C:plasma membrane"/>
    <property type="evidence" value="ECO:0007669"/>
    <property type="project" value="UniProtKB-SubCell"/>
</dbReference>
<keyword evidence="2 8" id="KW-0813">Transport</keyword>
<organism evidence="10 11">
    <name type="scientific">Crenothrix polyspora</name>
    <dbReference type="NCBI Taxonomy" id="360316"/>
    <lineage>
        <taxon>Bacteria</taxon>
        <taxon>Pseudomonadati</taxon>
        <taxon>Pseudomonadota</taxon>
        <taxon>Gammaproteobacteria</taxon>
        <taxon>Methylococcales</taxon>
        <taxon>Crenotrichaceae</taxon>
        <taxon>Crenothrix</taxon>
    </lineage>
</organism>
<evidence type="ECO:0000256" key="8">
    <source>
        <dbReference type="RuleBase" id="RU366070"/>
    </source>
</evidence>
<dbReference type="SUPFAM" id="SSF160246">
    <property type="entry name" value="EspE N-terminal domain-like"/>
    <property type="match status" value="1"/>
</dbReference>
<dbReference type="Proteomes" id="UP000195667">
    <property type="component" value="Unassembled WGS sequence"/>
</dbReference>
<sequence>MAYDLLLTTLQKKDKLSASELKKVERVKKTAVSESLPQLLVKLGLCSELDVADAFVESGQFEKIVPSQYPLETPLPENISLRFLRQYHVIGLASNEDSITVTMMDPEDQFVMDALTLATGKRIIAKVGLLSEIDAALEVQYGEGRSKMDKAIDDLMIDDIDEEDLEHLKDLASEAPVIKMVNLIMQRAIETKASDIHIEPFEQSLKVRLRVDGVLKEIDAPSVKSTAAVISRIKIMAKLNIAERRLPQDGRIKVQMLGKELDLRVSTIPTMYGESVVIRLLDKENTVLDFNALGFGGRQLEQFVEVLSMPHGIILITGPTGSGKSTSMYAALKQLNTSERKIITVEDPVEYQMEGVNQIQAKPQIGLTFAMALRSIVRQDPDVIMIGEMRDLETARIAVQSALTGHLVLSTLHTNDAAGGVTRLLDMGLEEYLLTSTVNGILAQRLVRKLCTQCKDAFLAPPELISDMKLRRYLPEGDIVLYKPVGCAACGGLGYRGRLAIIEFLQMSDPLRKLIMAHEEAGAIQRLAIAEGMTTMYENGLQKVIQGITTLEEVLRVTSEA</sequence>
<accession>A0A1R4HHP1</accession>
<proteinExistence type="inferred from homology"/>
<dbReference type="InterPro" id="IPR013369">
    <property type="entry name" value="T2SS_GspE"/>
</dbReference>
<evidence type="ECO:0000256" key="1">
    <source>
        <dbReference type="ARBA" id="ARBA00006611"/>
    </source>
</evidence>
<dbReference type="PANTHER" id="PTHR30258:SF2">
    <property type="entry name" value="COMG OPERON PROTEIN 1"/>
    <property type="match status" value="1"/>
</dbReference>
<dbReference type="PROSITE" id="PS00662">
    <property type="entry name" value="T2SP_E"/>
    <property type="match status" value="1"/>
</dbReference>
<dbReference type="NCBIfam" id="TIGR02533">
    <property type="entry name" value="type_II_gspE"/>
    <property type="match status" value="1"/>
</dbReference>
<evidence type="ECO:0000259" key="9">
    <source>
        <dbReference type="PROSITE" id="PS00662"/>
    </source>
</evidence>
<comment type="catalytic activity">
    <reaction evidence="7">
        <text>ATP + H2O + cellular proteinSide 1 = ADP + phosphate + cellular proteinSide 2.</text>
        <dbReference type="EC" id="7.4.2.8"/>
    </reaction>
</comment>
<evidence type="ECO:0000313" key="10">
    <source>
        <dbReference type="EMBL" id="SJM95744.1"/>
    </source>
</evidence>
<comment type="subcellular location">
    <subcellularLocation>
        <location evidence="8">Cell inner membrane</location>
    </subcellularLocation>
</comment>
<dbReference type="Pfam" id="PF05157">
    <property type="entry name" value="MshEN"/>
    <property type="match status" value="1"/>
</dbReference>
<dbReference type="AlphaFoldDB" id="A0A1R4HHP1"/>
<evidence type="ECO:0000256" key="6">
    <source>
        <dbReference type="ARBA" id="ARBA00022967"/>
    </source>
</evidence>
<evidence type="ECO:0000256" key="2">
    <source>
        <dbReference type="ARBA" id="ARBA00022448"/>
    </source>
</evidence>
<dbReference type="SUPFAM" id="SSF52540">
    <property type="entry name" value="P-loop containing nucleoside triphosphate hydrolases"/>
    <property type="match status" value="1"/>
</dbReference>
<dbReference type="OrthoDB" id="9776961at2"/>
<comment type="function">
    <text evidence="8">ATPase component of the type II secretion system required for the energy-dependent secretion of extracellular factors such as proteases and toxins from the periplasm. Acts as a molecular motor to provide the energy that is required for assembly of the pseudopilus and the extrusion of substrates generated in the cytoplasm.</text>
</comment>
<dbReference type="Gene3D" id="3.30.300.160">
    <property type="entry name" value="Type II secretion system, protein E, N-terminal domain"/>
    <property type="match status" value="1"/>
</dbReference>
<dbReference type="Gene3D" id="3.40.50.300">
    <property type="entry name" value="P-loop containing nucleotide triphosphate hydrolases"/>
    <property type="match status" value="1"/>
</dbReference>
<dbReference type="GO" id="GO:0015627">
    <property type="term" value="C:type II protein secretion system complex"/>
    <property type="evidence" value="ECO:0007669"/>
    <property type="project" value="UniProtKB-UniRule"/>
</dbReference>
<protein>
    <recommendedName>
        <fullName evidence="8">Type II secretion system protein E</fullName>
        <shortName evidence="8">T2SS protein E</shortName>
    </recommendedName>
    <alternativeName>
        <fullName evidence="8">Type II traffic warden ATPase</fullName>
    </alternativeName>
</protein>